<proteinExistence type="predicted"/>
<gene>
    <name evidence="1" type="ORF">ATZ33_06580</name>
    <name evidence="2" type="ORF">RV15_GL000396</name>
</gene>
<evidence type="ECO:0000313" key="1">
    <source>
        <dbReference type="EMBL" id="ALS01044.1"/>
    </source>
</evidence>
<dbReference type="EMBL" id="CP013614">
    <property type="protein sequence ID" value="ALS01044.1"/>
    <property type="molecule type" value="Genomic_DNA"/>
</dbReference>
<reference evidence="2 4" key="1">
    <citation type="submission" date="2014-12" db="EMBL/GenBank/DDBJ databases">
        <title>Draft genome sequences of 29 type strains of Enterococci.</title>
        <authorList>
            <person name="Zhong Z."/>
            <person name="Sun Z."/>
            <person name="Liu W."/>
            <person name="Zhang W."/>
            <person name="Zhang H."/>
        </authorList>
    </citation>
    <scope>NUCLEOTIDE SEQUENCE [LARGE SCALE GENOMIC DNA]</scope>
    <source>
        <strain evidence="2 4">DSM 22801</strain>
    </source>
</reference>
<dbReference type="RefSeq" id="WP_071877733.1">
    <property type="nucleotide sequence ID" value="NZ_JXLC01000011.1"/>
</dbReference>
<dbReference type="OrthoDB" id="9769734at2"/>
<accession>A0A0S3K9Y2</accession>
<protein>
    <recommendedName>
        <fullName evidence="5">NERD domain-containing protein</fullName>
    </recommendedName>
</protein>
<dbReference type="KEGG" id="ess:ATZ33_06580"/>
<dbReference type="Proteomes" id="UP000183039">
    <property type="component" value="Unassembled WGS sequence"/>
</dbReference>
<evidence type="ECO:0000313" key="3">
    <source>
        <dbReference type="Proteomes" id="UP000065511"/>
    </source>
</evidence>
<name>A0A0S3K9Y2_9ENTE</name>
<dbReference type="EMBL" id="JXLC01000011">
    <property type="protein sequence ID" value="OJG91729.1"/>
    <property type="molecule type" value="Genomic_DNA"/>
</dbReference>
<sequence length="575" mass="67729">MFDKISLKKLKNNTGNTSINLDVDYFIKYFFTNIMYINLKGEIDLRYISNSKDTYLPIFQKYGFTELFTNFDTQLIHTNLMEAIEVNTLNDLNIKKEKSNLEKQEAYDILNELEKSLNNQICKELLEYDRETCLQTLYTFSGILSYVSLQNKYWDDESAIAKNHLNFVTELFNTKYAEKKFEFDNYTGELKKSIEYAIHFVLNSEQSFKDSNKKKMDFPKLAALIILYIDKKEYKYLISQVYKEGGCFEFTDRIFLSEKMAEKINHLMANNSEVLYPITRSESLNIYNAFSKEYGYSPQFLEDYLFNYDAKFLNTLTVINLIEVTAFIKDIQNKTGQNEVYIKSMLDEITLSPIDMKDIYAASFSPKNRLFRTPLIKIGGYYLLSYWILSETSQYFKYRILKNQLSFTISKKIRNMITNDFDEFELITLKDIIKTTNLPGDINFQLNNNVFTKKLFENKKNLPQEIDFYVIKNKNLYIMEMKNNDLNRSLKNVQNDIHNVLKGEKAYLTKLKNLKKVMNCNKQSMVQALNGDFDKIHFFITFNNPHYLANGYDFENDVTVCSTSDFTAFISQMLS</sequence>
<organism evidence="2 4">
    <name type="scientific">Enterococcus silesiacus</name>
    <dbReference type="NCBI Taxonomy" id="332949"/>
    <lineage>
        <taxon>Bacteria</taxon>
        <taxon>Bacillati</taxon>
        <taxon>Bacillota</taxon>
        <taxon>Bacilli</taxon>
        <taxon>Lactobacillales</taxon>
        <taxon>Enterococcaceae</taxon>
        <taxon>Enterococcus</taxon>
    </lineage>
</organism>
<reference evidence="1 3" key="2">
    <citation type="submission" date="2015-12" db="EMBL/GenBank/DDBJ databases">
        <authorList>
            <person name="Lauer A."/>
            <person name="Humrighouse B."/>
            <person name="Loparev V."/>
            <person name="Shewmaker P.L."/>
            <person name="Whitney A.M."/>
            <person name="McLaughlin R.W."/>
        </authorList>
    </citation>
    <scope>NUCLEOTIDE SEQUENCE [LARGE SCALE GENOMIC DNA]</scope>
    <source>
        <strain evidence="1 3">LMG 23085</strain>
    </source>
</reference>
<dbReference type="Proteomes" id="UP000065511">
    <property type="component" value="Chromosome"/>
</dbReference>
<dbReference type="AlphaFoldDB" id="A0A0S3K9Y2"/>
<evidence type="ECO:0008006" key="5">
    <source>
        <dbReference type="Google" id="ProtNLM"/>
    </source>
</evidence>
<evidence type="ECO:0000313" key="2">
    <source>
        <dbReference type="EMBL" id="OJG91729.1"/>
    </source>
</evidence>
<evidence type="ECO:0000313" key="4">
    <source>
        <dbReference type="Proteomes" id="UP000183039"/>
    </source>
</evidence>
<keyword evidence="3" id="KW-1185">Reference proteome</keyword>